<keyword evidence="1" id="KW-0732">Signal</keyword>
<feature type="signal peptide" evidence="1">
    <location>
        <begin position="1"/>
        <end position="18"/>
    </location>
</feature>
<evidence type="ECO:0000313" key="2">
    <source>
        <dbReference type="EMBL" id="KAJ3830959.1"/>
    </source>
</evidence>
<reference evidence="2" key="1">
    <citation type="submission" date="2022-08" db="EMBL/GenBank/DDBJ databases">
        <authorList>
            <consortium name="DOE Joint Genome Institute"/>
            <person name="Min B."/>
            <person name="Riley R."/>
            <person name="Sierra-Patev S."/>
            <person name="Naranjo-Ortiz M."/>
            <person name="Looney B."/>
            <person name="Konkel Z."/>
            <person name="Slot J.C."/>
            <person name="Sakamoto Y."/>
            <person name="Steenwyk J.L."/>
            <person name="Rokas A."/>
            <person name="Carro J."/>
            <person name="Camarero S."/>
            <person name="Ferreira P."/>
            <person name="Molpeceres G."/>
            <person name="Ruiz-Duenas F.J."/>
            <person name="Serrano A."/>
            <person name="Henrissat B."/>
            <person name="Drula E."/>
            <person name="Hughes K.W."/>
            <person name="Mata J.L."/>
            <person name="Ishikawa N.K."/>
            <person name="Vargas-Isla R."/>
            <person name="Ushijima S."/>
            <person name="Smith C.A."/>
            <person name="Ahrendt S."/>
            <person name="Andreopoulos W."/>
            <person name="He G."/>
            <person name="Labutti K."/>
            <person name="Lipzen A."/>
            <person name="Ng V."/>
            <person name="Sandor L."/>
            <person name="Barry K."/>
            <person name="Martinez A.T."/>
            <person name="Xiao Y."/>
            <person name="Gibbons J.G."/>
            <person name="Terashima K."/>
            <person name="Hibbett D.S."/>
            <person name="Grigoriev I.V."/>
        </authorList>
    </citation>
    <scope>NUCLEOTIDE SEQUENCE</scope>
    <source>
        <strain evidence="2">TFB9207</strain>
    </source>
</reference>
<name>A0AA38NUQ3_9AGAR</name>
<keyword evidence="3" id="KW-1185">Reference proteome</keyword>
<feature type="chain" id="PRO_5041428391" evidence="1">
    <location>
        <begin position="19"/>
        <end position="160"/>
    </location>
</feature>
<gene>
    <name evidence="2" type="ORF">F5878DRAFT_668113</name>
</gene>
<dbReference type="Proteomes" id="UP001163846">
    <property type="component" value="Unassembled WGS sequence"/>
</dbReference>
<evidence type="ECO:0000313" key="3">
    <source>
        <dbReference type="Proteomes" id="UP001163846"/>
    </source>
</evidence>
<proteinExistence type="predicted"/>
<dbReference type="EMBL" id="MU807992">
    <property type="protein sequence ID" value="KAJ3830959.1"/>
    <property type="molecule type" value="Genomic_DNA"/>
</dbReference>
<accession>A0AA38NUQ3</accession>
<protein>
    <submittedName>
        <fullName evidence="2">Uncharacterized protein</fullName>
    </submittedName>
</protein>
<dbReference type="AlphaFoldDB" id="A0AA38NUQ3"/>
<organism evidence="2 3">
    <name type="scientific">Lentinula raphanica</name>
    <dbReference type="NCBI Taxonomy" id="153919"/>
    <lineage>
        <taxon>Eukaryota</taxon>
        <taxon>Fungi</taxon>
        <taxon>Dikarya</taxon>
        <taxon>Basidiomycota</taxon>
        <taxon>Agaricomycotina</taxon>
        <taxon>Agaricomycetes</taxon>
        <taxon>Agaricomycetidae</taxon>
        <taxon>Agaricales</taxon>
        <taxon>Marasmiineae</taxon>
        <taxon>Omphalotaceae</taxon>
        <taxon>Lentinula</taxon>
    </lineage>
</organism>
<sequence length="160" mass="17480">MSFLRTVLFMGLMLTVLASPVPSGPTTRSGTLVTGLEHLKMVIATDYPNTPFERNYLRVGSTVAIGLKYPKNVAPWQLGDPCALGIPQKVDIASVENLQQTEIGTTSIHPANFDSTIDRLLKTEPLPFMEGGDEMSYIQSATKKLKMKVIGPGFVDRIEV</sequence>
<evidence type="ECO:0000256" key="1">
    <source>
        <dbReference type="SAM" id="SignalP"/>
    </source>
</evidence>
<comment type="caution">
    <text evidence="2">The sequence shown here is derived from an EMBL/GenBank/DDBJ whole genome shotgun (WGS) entry which is preliminary data.</text>
</comment>